<gene>
    <name evidence="2" type="ORF">EIN_318800</name>
</gene>
<dbReference type="RefSeq" id="XP_004253782.1">
    <property type="nucleotide sequence ID" value="XM_004253734.1"/>
</dbReference>
<dbReference type="Proteomes" id="UP000014680">
    <property type="component" value="Unassembled WGS sequence"/>
</dbReference>
<sequence length="174" mass="19928">MDQTRKDVARPVLRMVSPPKTSAKTQPKAAKLFLPHQPIERHQAPTKSLEPMVHPFADKRIPESNLVLQGAQRPKERRSKSRSMRLASIPIYTMSKLDRKDKKKVKKMDVPINWSKSDIAKQSMMFVLKTNHPSSLTAANNKKPRPPHSLNMKMLLHLPPQTKQQQPKAMECVM</sequence>
<protein>
    <submittedName>
        <fullName evidence="2">Uncharacterized protein</fullName>
    </submittedName>
</protein>
<organism evidence="2 3">
    <name type="scientific">Entamoeba invadens IP1</name>
    <dbReference type="NCBI Taxonomy" id="370355"/>
    <lineage>
        <taxon>Eukaryota</taxon>
        <taxon>Amoebozoa</taxon>
        <taxon>Evosea</taxon>
        <taxon>Archamoebae</taxon>
        <taxon>Mastigamoebida</taxon>
        <taxon>Entamoebidae</taxon>
        <taxon>Entamoeba</taxon>
    </lineage>
</organism>
<evidence type="ECO:0000313" key="3">
    <source>
        <dbReference type="Proteomes" id="UP000014680"/>
    </source>
</evidence>
<reference evidence="2 3" key="1">
    <citation type="submission" date="2012-10" db="EMBL/GenBank/DDBJ databases">
        <authorList>
            <person name="Zafar N."/>
            <person name="Inman J."/>
            <person name="Hall N."/>
            <person name="Lorenzi H."/>
            <person name="Caler E."/>
        </authorList>
    </citation>
    <scope>NUCLEOTIDE SEQUENCE [LARGE SCALE GENOMIC DNA]</scope>
    <source>
        <strain evidence="2 3">IP1</strain>
    </source>
</reference>
<evidence type="ECO:0000256" key="1">
    <source>
        <dbReference type="SAM" id="MobiDB-lite"/>
    </source>
</evidence>
<accession>A0A0A1U5G4</accession>
<dbReference type="EMBL" id="KB206890">
    <property type="protein sequence ID" value="ELP87011.1"/>
    <property type="molecule type" value="Genomic_DNA"/>
</dbReference>
<proteinExistence type="predicted"/>
<feature type="region of interest" description="Disordered" evidence="1">
    <location>
        <begin position="1"/>
        <end position="29"/>
    </location>
</feature>
<name>A0A0A1U5G4_ENTIV</name>
<dbReference type="GeneID" id="14885889"/>
<feature type="region of interest" description="Disordered" evidence="1">
    <location>
        <begin position="60"/>
        <end position="87"/>
    </location>
</feature>
<dbReference type="VEuPathDB" id="AmoebaDB:EIN_318800"/>
<dbReference type="AlphaFoldDB" id="A0A0A1U5G4"/>
<keyword evidence="3" id="KW-1185">Reference proteome</keyword>
<dbReference type="KEGG" id="eiv:EIN_318800"/>
<evidence type="ECO:0000313" key="2">
    <source>
        <dbReference type="EMBL" id="ELP87011.1"/>
    </source>
</evidence>